<keyword evidence="1" id="KW-0805">Transcription regulation</keyword>
<evidence type="ECO:0000259" key="4">
    <source>
        <dbReference type="PROSITE" id="PS01124"/>
    </source>
</evidence>
<proteinExistence type="predicted"/>
<dbReference type="InterPro" id="IPR018062">
    <property type="entry name" value="HTH_AraC-typ_CS"/>
</dbReference>
<dbReference type="PATRIC" id="fig|1166018.3.peg.4149"/>
<dbReference type="STRING" id="1166018.FAES_2390"/>
<feature type="domain" description="HTH araC/xylS-type" evidence="4">
    <location>
        <begin position="167"/>
        <end position="268"/>
    </location>
</feature>
<dbReference type="KEGG" id="fae:FAES_2390"/>
<dbReference type="EMBL" id="HE796683">
    <property type="protein sequence ID" value="CCH00399.1"/>
    <property type="molecule type" value="Genomic_DNA"/>
</dbReference>
<dbReference type="InterPro" id="IPR050204">
    <property type="entry name" value="AraC_XylS_family_regulators"/>
</dbReference>
<dbReference type="AlphaFoldDB" id="I0K8E6"/>
<evidence type="ECO:0000256" key="3">
    <source>
        <dbReference type="ARBA" id="ARBA00023163"/>
    </source>
</evidence>
<dbReference type="InterPro" id="IPR018060">
    <property type="entry name" value="HTH_AraC"/>
</dbReference>
<dbReference type="SMART" id="SM00342">
    <property type="entry name" value="HTH_ARAC"/>
    <property type="match status" value="1"/>
</dbReference>
<dbReference type="PROSITE" id="PS01124">
    <property type="entry name" value="HTH_ARAC_FAMILY_2"/>
    <property type="match status" value="1"/>
</dbReference>
<protein>
    <submittedName>
        <fullName evidence="5">AraC family transcriptional regulator</fullName>
    </submittedName>
</protein>
<evidence type="ECO:0000313" key="6">
    <source>
        <dbReference type="Proteomes" id="UP000011058"/>
    </source>
</evidence>
<dbReference type="InterPro" id="IPR009057">
    <property type="entry name" value="Homeodomain-like_sf"/>
</dbReference>
<name>I0K8E6_9BACT</name>
<evidence type="ECO:0000313" key="5">
    <source>
        <dbReference type="EMBL" id="CCH00399.1"/>
    </source>
</evidence>
<dbReference type="eggNOG" id="COG2207">
    <property type="taxonomic scope" value="Bacteria"/>
</dbReference>
<dbReference type="Pfam" id="PF12833">
    <property type="entry name" value="HTH_18"/>
    <property type="match status" value="1"/>
</dbReference>
<keyword evidence="2" id="KW-0238">DNA-binding</keyword>
<reference evidence="5 6" key="1">
    <citation type="journal article" date="2012" name="J. Bacteriol.">
        <title>Genome Sequence of Fibrella aestuarina BUZ 2T, a Filamentous Marine Bacterium.</title>
        <authorList>
            <person name="Filippini M."/>
            <person name="Qi W."/>
            <person name="Blom J."/>
            <person name="Goesmann A."/>
            <person name="Smits T.H."/>
            <person name="Bagheri H.C."/>
        </authorList>
    </citation>
    <scope>NUCLEOTIDE SEQUENCE [LARGE SCALE GENOMIC DNA]</scope>
    <source>
        <strain evidence="6">BUZ 2T</strain>
    </source>
</reference>
<evidence type="ECO:0000256" key="1">
    <source>
        <dbReference type="ARBA" id="ARBA00023015"/>
    </source>
</evidence>
<keyword evidence="3" id="KW-0804">Transcription</keyword>
<gene>
    <name evidence="5" type="ORF">FAES_2390</name>
</gene>
<dbReference type="HOGENOM" id="CLU_073078_1_0_10"/>
<dbReference type="GO" id="GO:0043565">
    <property type="term" value="F:sequence-specific DNA binding"/>
    <property type="evidence" value="ECO:0007669"/>
    <property type="project" value="InterPro"/>
</dbReference>
<dbReference type="Gene3D" id="1.10.10.60">
    <property type="entry name" value="Homeodomain-like"/>
    <property type="match status" value="1"/>
</dbReference>
<keyword evidence="6" id="KW-1185">Reference proteome</keyword>
<evidence type="ECO:0000256" key="2">
    <source>
        <dbReference type="ARBA" id="ARBA00023125"/>
    </source>
</evidence>
<dbReference type="SUPFAM" id="SSF46689">
    <property type="entry name" value="Homeodomain-like"/>
    <property type="match status" value="2"/>
</dbReference>
<sequence>MEPEEKPFIGLANALLSMMQELPAAYLYIWPGQFLFVGRALDTHIHDHHAVQMVISLDTPFRMRLADGAWQTQMAVLIDSDQPHECLADDSTILFLNLDPESKTARQLRTQYLAAAGHFVLPDALVTSLVQSVIPLLAHEKGCQGVAAVLQSFYELLIDTDEPVGIDERIRVVQQRLAQSLQAAISLAELADEACLSEGRLVHLFKEQVGIPIRKYLLWQRLLQAIGQITQGRNLTQAAHEAGFADSAHFSRNFTRMFGLSPSLITKNSQFVQARICR</sequence>
<accession>I0K8E6</accession>
<dbReference type="Proteomes" id="UP000011058">
    <property type="component" value="Chromosome"/>
</dbReference>
<organism evidence="5 6">
    <name type="scientific">Fibrella aestuarina BUZ 2</name>
    <dbReference type="NCBI Taxonomy" id="1166018"/>
    <lineage>
        <taxon>Bacteria</taxon>
        <taxon>Pseudomonadati</taxon>
        <taxon>Bacteroidota</taxon>
        <taxon>Cytophagia</taxon>
        <taxon>Cytophagales</taxon>
        <taxon>Spirosomataceae</taxon>
        <taxon>Fibrella</taxon>
    </lineage>
</organism>
<dbReference type="GO" id="GO:0003700">
    <property type="term" value="F:DNA-binding transcription factor activity"/>
    <property type="evidence" value="ECO:0007669"/>
    <property type="project" value="InterPro"/>
</dbReference>
<dbReference type="PROSITE" id="PS00041">
    <property type="entry name" value="HTH_ARAC_FAMILY_1"/>
    <property type="match status" value="1"/>
</dbReference>
<dbReference type="PANTHER" id="PTHR46796">
    <property type="entry name" value="HTH-TYPE TRANSCRIPTIONAL ACTIVATOR RHAS-RELATED"/>
    <property type="match status" value="1"/>
</dbReference>